<keyword evidence="3" id="KW-1185">Reference proteome</keyword>
<comment type="caution">
    <text evidence="2">The sequence shown here is derived from an EMBL/GenBank/DDBJ whole genome shotgun (WGS) entry which is preliminary data.</text>
</comment>
<feature type="domain" description="PIN" evidence="1">
    <location>
        <begin position="13"/>
        <end position="127"/>
    </location>
</feature>
<reference evidence="2 3" key="1">
    <citation type="submission" date="2024-09" db="EMBL/GenBank/DDBJ databases">
        <title>Floridaenema gen nov. (Aerosakkonemataceae, Aerosakkonematales ord. nov., Cyanobacteria) from benthic tropical and subtropical fresh waters, with the description of four new species.</title>
        <authorList>
            <person name="Moretto J.A."/>
            <person name="Berthold D.E."/>
            <person name="Lefler F.W."/>
            <person name="Huang I.-S."/>
            <person name="Laughinghouse H. IV."/>
        </authorList>
    </citation>
    <scope>NUCLEOTIDE SEQUENCE [LARGE SCALE GENOMIC DNA]</scope>
    <source>
        <strain evidence="2 3">BLCC-F167</strain>
    </source>
</reference>
<dbReference type="SUPFAM" id="SSF88723">
    <property type="entry name" value="PIN domain-like"/>
    <property type="match status" value="1"/>
</dbReference>
<evidence type="ECO:0000313" key="2">
    <source>
        <dbReference type="EMBL" id="MFB2836361.1"/>
    </source>
</evidence>
<evidence type="ECO:0000313" key="3">
    <source>
        <dbReference type="Proteomes" id="UP001576780"/>
    </source>
</evidence>
<evidence type="ECO:0000259" key="1">
    <source>
        <dbReference type="Pfam" id="PF01850"/>
    </source>
</evidence>
<dbReference type="PANTHER" id="PTHR36173">
    <property type="entry name" value="RIBONUCLEASE VAPC16-RELATED"/>
    <property type="match status" value="1"/>
</dbReference>
<dbReference type="InterPro" id="IPR002716">
    <property type="entry name" value="PIN_dom"/>
</dbReference>
<dbReference type="Proteomes" id="UP001576780">
    <property type="component" value="Unassembled WGS sequence"/>
</dbReference>
<organism evidence="2 3">
    <name type="scientific">Floridaenema evergladense BLCC-F167</name>
    <dbReference type="NCBI Taxonomy" id="3153639"/>
    <lineage>
        <taxon>Bacteria</taxon>
        <taxon>Bacillati</taxon>
        <taxon>Cyanobacteriota</taxon>
        <taxon>Cyanophyceae</taxon>
        <taxon>Oscillatoriophycideae</taxon>
        <taxon>Aerosakkonematales</taxon>
        <taxon>Aerosakkonemataceae</taxon>
        <taxon>Floridanema</taxon>
        <taxon>Floridanema evergladense</taxon>
    </lineage>
</organism>
<proteinExistence type="predicted"/>
<dbReference type="RefSeq" id="WP_413278747.1">
    <property type="nucleotide sequence ID" value="NZ_JBHFNT010000148.1"/>
</dbReference>
<name>A0ABV4WMQ0_9CYAN</name>
<dbReference type="InterPro" id="IPR041705">
    <property type="entry name" value="PIN_Sll0205"/>
</dbReference>
<dbReference type="InterPro" id="IPR029060">
    <property type="entry name" value="PIN-like_dom_sf"/>
</dbReference>
<accession>A0ABV4WMQ0</accession>
<dbReference type="EMBL" id="JBHFNT010000148">
    <property type="protein sequence ID" value="MFB2836361.1"/>
    <property type="molecule type" value="Genomic_DNA"/>
</dbReference>
<dbReference type="Pfam" id="PF01850">
    <property type="entry name" value="PIN"/>
    <property type="match status" value="1"/>
</dbReference>
<protein>
    <submittedName>
        <fullName evidence="2">Type II toxin-antitoxin system VapC family toxin</fullName>
    </submittedName>
</protein>
<gene>
    <name evidence="2" type="ORF">ACE1CA_17655</name>
</gene>
<dbReference type="PANTHER" id="PTHR36173:SF2">
    <property type="entry name" value="RIBONUCLEASE VAPC16"/>
    <property type="match status" value="1"/>
</dbReference>
<sequence length="131" mass="15438">MGNYESALRHALFIWLSLTPERLSERVTDLLMDETNLWFLSLVSVWEMQIKRQLGKLSLNLPLPELIASQQQTNSLQLLPIELNHIFTLENLPQFHRDPFDRLLIAQAITEQIPLLSIDTVFDHYPFQRLW</sequence>
<dbReference type="CDD" id="cd09872">
    <property type="entry name" value="PIN_Sll0205-like"/>
    <property type="match status" value="1"/>
</dbReference>
<dbReference type="InterPro" id="IPR052919">
    <property type="entry name" value="TA_system_RNase"/>
</dbReference>